<accession>A0A6M1S5J1</accession>
<protein>
    <submittedName>
        <fullName evidence="2">Metal-sulfur cluster assembly factor</fullName>
    </submittedName>
</protein>
<name>A0A6M1S5J1_9HYPH</name>
<comment type="caution">
    <text evidence="2">The sequence shown here is derived from an EMBL/GenBank/DDBJ whole genome shotgun (WGS) entry which is preliminary data.</text>
</comment>
<dbReference type="RefSeq" id="WP_163901666.1">
    <property type="nucleotide sequence ID" value="NZ_CP048427.1"/>
</dbReference>
<dbReference type="PANTHER" id="PTHR42831:SF1">
    <property type="entry name" value="FE-S PROTEIN MATURATION AUXILIARY FACTOR YITW"/>
    <property type="match status" value="1"/>
</dbReference>
<gene>
    <name evidence="2" type="ORF">G6N76_21255</name>
</gene>
<dbReference type="PANTHER" id="PTHR42831">
    <property type="entry name" value="FE-S PROTEIN MATURATION AUXILIARY FACTOR YITW"/>
    <property type="match status" value="1"/>
</dbReference>
<dbReference type="InterPro" id="IPR034904">
    <property type="entry name" value="FSCA_dom_sf"/>
</dbReference>
<feature type="domain" description="MIP18 family-like" evidence="1">
    <location>
        <begin position="11"/>
        <end position="82"/>
    </location>
</feature>
<sequence length="106" mass="11162">MSDDAVSALVARIYDALSGILDPEIGGNIVDLGLIYEVTVYADGVVAIAMTTTSRGCPAAGFLRDAVEASVVGVDGVSRVAVELVYEPRWTPDRIRASALKVVSRH</sequence>
<dbReference type="InterPro" id="IPR002744">
    <property type="entry name" value="MIP18-like"/>
</dbReference>
<dbReference type="Gene3D" id="3.30.300.130">
    <property type="entry name" value="Fe-S cluster assembly (FSCA)"/>
    <property type="match status" value="1"/>
</dbReference>
<evidence type="ECO:0000259" key="1">
    <source>
        <dbReference type="Pfam" id="PF01883"/>
    </source>
</evidence>
<evidence type="ECO:0000313" key="2">
    <source>
        <dbReference type="EMBL" id="NGO66193.1"/>
    </source>
</evidence>
<dbReference type="AlphaFoldDB" id="A0A6M1S5J1"/>
<dbReference type="SUPFAM" id="SSF117916">
    <property type="entry name" value="Fe-S cluster assembly (FSCA) domain-like"/>
    <property type="match status" value="1"/>
</dbReference>
<organism evidence="2 3">
    <name type="scientific">Rhizobium daejeonense</name>
    <dbReference type="NCBI Taxonomy" id="240521"/>
    <lineage>
        <taxon>Bacteria</taxon>
        <taxon>Pseudomonadati</taxon>
        <taxon>Pseudomonadota</taxon>
        <taxon>Alphaproteobacteria</taxon>
        <taxon>Hyphomicrobiales</taxon>
        <taxon>Rhizobiaceae</taxon>
        <taxon>Rhizobium/Agrobacterium group</taxon>
        <taxon>Rhizobium</taxon>
    </lineage>
</organism>
<dbReference type="InterPro" id="IPR052339">
    <property type="entry name" value="Fe-S_Maturation_MIP18"/>
</dbReference>
<evidence type="ECO:0000313" key="3">
    <source>
        <dbReference type="Proteomes" id="UP000477849"/>
    </source>
</evidence>
<proteinExistence type="predicted"/>
<dbReference type="EMBL" id="JAAKZH010000009">
    <property type="protein sequence ID" value="NGO66193.1"/>
    <property type="molecule type" value="Genomic_DNA"/>
</dbReference>
<dbReference type="Proteomes" id="UP000477849">
    <property type="component" value="Unassembled WGS sequence"/>
</dbReference>
<dbReference type="Pfam" id="PF01883">
    <property type="entry name" value="FeS_assembly_P"/>
    <property type="match status" value="1"/>
</dbReference>
<reference evidence="2 3" key="1">
    <citation type="submission" date="2020-02" db="EMBL/GenBank/DDBJ databases">
        <title>Genome sequence of the type strain CCBAU10050 of Rhizobium daejeonense.</title>
        <authorList>
            <person name="Gao J."/>
            <person name="Sun J."/>
        </authorList>
    </citation>
    <scope>NUCLEOTIDE SEQUENCE [LARGE SCALE GENOMIC DNA]</scope>
    <source>
        <strain evidence="2 3">CCBAU10050</strain>
    </source>
</reference>
<keyword evidence="3" id="KW-1185">Reference proteome</keyword>